<evidence type="ECO:0000313" key="2">
    <source>
        <dbReference type="Proteomes" id="UP001172645"/>
    </source>
</evidence>
<sequence>MNDVLELISPALPAGGCWRAPLLPLGGTNIDPPHIRDSWELLELQRLDIRGISCLNMPGVERIIPEDVIDPMKADPSPGFGRAVPFYLLRCERFVRHML</sequence>
<proteinExistence type="predicted"/>
<organism evidence="1 2">
    <name type="scientific">Rhizobium mayense</name>
    <dbReference type="NCBI Taxonomy" id="1312184"/>
    <lineage>
        <taxon>Bacteria</taxon>
        <taxon>Pseudomonadati</taxon>
        <taxon>Pseudomonadota</taxon>
        <taxon>Alphaproteobacteria</taxon>
        <taxon>Hyphomicrobiales</taxon>
        <taxon>Rhizobiaceae</taxon>
        <taxon>Rhizobium/Agrobacterium group</taxon>
        <taxon>Rhizobium</taxon>
    </lineage>
</organism>
<accession>A0ABT7JWZ0</accession>
<gene>
    <name evidence="1" type="ORF">PY649_18110</name>
</gene>
<dbReference type="RefSeq" id="WP_285869992.1">
    <property type="nucleotide sequence ID" value="NZ_JARFYM010000014.1"/>
</dbReference>
<name>A0ABT7JWZ0_9HYPH</name>
<dbReference type="Proteomes" id="UP001172645">
    <property type="component" value="Unassembled WGS sequence"/>
</dbReference>
<dbReference type="EMBL" id="JARFYM010000014">
    <property type="protein sequence ID" value="MDL2400826.1"/>
    <property type="molecule type" value="Genomic_DNA"/>
</dbReference>
<reference evidence="1" key="1">
    <citation type="submission" date="2023-06" db="EMBL/GenBank/DDBJ databases">
        <title>Phylogenetic Diversity of Rhizobium strains.</title>
        <authorList>
            <person name="Moura F.T."/>
            <person name="Helene L.C.F."/>
            <person name="Hungria M."/>
        </authorList>
    </citation>
    <scope>NUCLEOTIDE SEQUENCE</scope>
    <source>
        <strain evidence="1">CCGE526</strain>
    </source>
</reference>
<evidence type="ECO:0000313" key="1">
    <source>
        <dbReference type="EMBL" id="MDL2400826.1"/>
    </source>
</evidence>
<keyword evidence="2" id="KW-1185">Reference proteome</keyword>
<comment type="caution">
    <text evidence="1">The sequence shown here is derived from an EMBL/GenBank/DDBJ whole genome shotgun (WGS) entry which is preliminary data.</text>
</comment>
<protein>
    <submittedName>
        <fullName evidence="1">Uncharacterized protein</fullName>
    </submittedName>
</protein>